<dbReference type="PANTHER" id="PTHR45566">
    <property type="entry name" value="HTH-TYPE TRANSCRIPTIONAL REGULATOR YHJB-RELATED"/>
    <property type="match status" value="1"/>
</dbReference>
<dbReference type="InterPro" id="IPR016032">
    <property type="entry name" value="Sig_transdc_resp-reg_C-effctor"/>
</dbReference>
<reference evidence="6 7" key="1">
    <citation type="submission" date="2019-06" db="EMBL/GenBank/DDBJ databases">
        <title>Genomic Encyclopedia of Type Strains, Phase IV (KMG-V): Genome sequencing to study the core and pangenomes of soil and plant-associated prokaryotes.</title>
        <authorList>
            <person name="Whitman W."/>
        </authorList>
    </citation>
    <scope>NUCLEOTIDE SEQUENCE [LARGE SCALE GENOMIC DNA]</scope>
    <source>
        <strain evidence="6 7">BR 11140</strain>
    </source>
</reference>
<dbReference type="PROSITE" id="PS50043">
    <property type="entry name" value="HTH_LUXR_2"/>
    <property type="match status" value="1"/>
</dbReference>
<evidence type="ECO:0000256" key="2">
    <source>
        <dbReference type="ARBA" id="ARBA00023125"/>
    </source>
</evidence>
<dbReference type="GO" id="GO:0003677">
    <property type="term" value="F:DNA binding"/>
    <property type="evidence" value="ECO:0007669"/>
    <property type="project" value="UniProtKB-KW"/>
</dbReference>
<dbReference type="Gene3D" id="1.10.10.10">
    <property type="entry name" value="Winged helix-like DNA-binding domain superfamily/Winged helix DNA-binding domain"/>
    <property type="match status" value="1"/>
</dbReference>
<accession>A0A560IH15</accession>
<dbReference type="Pfam" id="PF00196">
    <property type="entry name" value="GerE"/>
    <property type="match status" value="1"/>
</dbReference>
<gene>
    <name evidence="6" type="ORF">FBZ92_112163</name>
</gene>
<keyword evidence="1 3" id="KW-0597">Phosphoprotein</keyword>
<dbReference type="CDD" id="cd17535">
    <property type="entry name" value="REC_NarL-like"/>
    <property type="match status" value="1"/>
</dbReference>
<dbReference type="GO" id="GO:0000160">
    <property type="term" value="P:phosphorelay signal transduction system"/>
    <property type="evidence" value="ECO:0007669"/>
    <property type="project" value="InterPro"/>
</dbReference>
<dbReference type="InterPro" id="IPR000792">
    <property type="entry name" value="Tscrpt_reg_LuxR_C"/>
</dbReference>
<dbReference type="InterPro" id="IPR058245">
    <property type="entry name" value="NreC/VraR/RcsB-like_REC"/>
</dbReference>
<dbReference type="InterPro" id="IPR036388">
    <property type="entry name" value="WH-like_DNA-bd_sf"/>
</dbReference>
<dbReference type="PRINTS" id="PR00038">
    <property type="entry name" value="HTHLUXR"/>
</dbReference>
<dbReference type="SUPFAM" id="SSF52172">
    <property type="entry name" value="CheY-like"/>
    <property type="match status" value="1"/>
</dbReference>
<dbReference type="Proteomes" id="UP000318050">
    <property type="component" value="Unassembled WGS sequence"/>
</dbReference>
<feature type="modified residue" description="4-aspartylphosphate" evidence="3">
    <location>
        <position position="64"/>
    </location>
</feature>
<dbReference type="Gene3D" id="3.40.50.2300">
    <property type="match status" value="1"/>
</dbReference>
<dbReference type="AlphaFoldDB" id="A0A560IH15"/>
<sequence length="232" mass="24293">MERAANRPMRVLVADDHPMYRDALELYLMRDWPQASLTAVGSLEELDALAHRPEGQDFDLVVMDWQLPGGEGGAGMDRLDAAGIDAPVAVVTGHDDAAIAREALTRGACAFLPKTLSSVALVQMLKVVAVGGSVVPADVALRMAGALPAPVGAAPVGGSGAASDSGGLLTERECQVLEHLAGGATNKEIGRVLDLQEVTIKLHTRRILRKLGAKNRVEAVTRARDLGLLSGP</sequence>
<evidence type="ECO:0000256" key="1">
    <source>
        <dbReference type="ARBA" id="ARBA00022553"/>
    </source>
</evidence>
<dbReference type="InterPro" id="IPR001789">
    <property type="entry name" value="Sig_transdc_resp-reg_receiver"/>
</dbReference>
<feature type="domain" description="HTH luxR-type" evidence="4">
    <location>
        <begin position="162"/>
        <end position="227"/>
    </location>
</feature>
<evidence type="ECO:0000313" key="6">
    <source>
        <dbReference type="EMBL" id="TWB56374.1"/>
    </source>
</evidence>
<dbReference type="PROSITE" id="PS00622">
    <property type="entry name" value="HTH_LUXR_1"/>
    <property type="match status" value="1"/>
</dbReference>
<dbReference type="SUPFAM" id="SSF46894">
    <property type="entry name" value="C-terminal effector domain of the bipartite response regulators"/>
    <property type="match status" value="1"/>
</dbReference>
<evidence type="ECO:0000259" key="4">
    <source>
        <dbReference type="PROSITE" id="PS50043"/>
    </source>
</evidence>
<dbReference type="SMART" id="SM00421">
    <property type="entry name" value="HTH_LUXR"/>
    <property type="match status" value="1"/>
</dbReference>
<name>A0A560IH15_9PROT</name>
<feature type="domain" description="Response regulatory" evidence="5">
    <location>
        <begin position="10"/>
        <end position="129"/>
    </location>
</feature>
<keyword evidence="2" id="KW-0238">DNA-binding</keyword>
<dbReference type="Pfam" id="PF00072">
    <property type="entry name" value="Response_reg"/>
    <property type="match status" value="1"/>
</dbReference>
<dbReference type="EMBL" id="VITT01000012">
    <property type="protein sequence ID" value="TWB56374.1"/>
    <property type="molecule type" value="Genomic_DNA"/>
</dbReference>
<comment type="caution">
    <text evidence="6">The sequence shown here is derived from an EMBL/GenBank/DDBJ whole genome shotgun (WGS) entry which is preliminary data.</text>
</comment>
<organism evidence="6 7">
    <name type="scientific">Nitrospirillum amazonense</name>
    <dbReference type="NCBI Taxonomy" id="28077"/>
    <lineage>
        <taxon>Bacteria</taxon>
        <taxon>Pseudomonadati</taxon>
        <taxon>Pseudomonadota</taxon>
        <taxon>Alphaproteobacteria</taxon>
        <taxon>Rhodospirillales</taxon>
        <taxon>Azospirillaceae</taxon>
        <taxon>Nitrospirillum</taxon>
    </lineage>
</organism>
<dbReference type="PROSITE" id="PS50110">
    <property type="entry name" value="RESPONSE_REGULATORY"/>
    <property type="match status" value="1"/>
</dbReference>
<dbReference type="InterPro" id="IPR011006">
    <property type="entry name" value="CheY-like_superfamily"/>
</dbReference>
<evidence type="ECO:0000256" key="3">
    <source>
        <dbReference type="PROSITE-ProRule" id="PRU00169"/>
    </source>
</evidence>
<evidence type="ECO:0000313" key="7">
    <source>
        <dbReference type="Proteomes" id="UP000318050"/>
    </source>
</evidence>
<dbReference type="SMART" id="SM00448">
    <property type="entry name" value="REC"/>
    <property type="match status" value="1"/>
</dbReference>
<protein>
    <submittedName>
        <fullName evidence="6">LuxR family two component transcriptional regulator</fullName>
    </submittedName>
</protein>
<proteinExistence type="predicted"/>
<dbReference type="InterPro" id="IPR051015">
    <property type="entry name" value="EvgA-like"/>
</dbReference>
<dbReference type="GO" id="GO:0006355">
    <property type="term" value="P:regulation of DNA-templated transcription"/>
    <property type="evidence" value="ECO:0007669"/>
    <property type="project" value="InterPro"/>
</dbReference>
<dbReference type="CDD" id="cd06170">
    <property type="entry name" value="LuxR_C_like"/>
    <property type="match status" value="1"/>
</dbReference>
<evidence type="ECO:0000259" key="5">
    <source>
        <dbReference type="PROSITE" id="PS50110"/>
    </source>
</evidence>
<dbReference type="PANTHER" id="PTHR45566:SF2">
    <property type="entry name" value="NARL SUBFAMILY"/>
    <property type="match status" value="1"/>
</dbReference>